<dbReference type="InterPro" id="IPR011990">
    <property type="entry name" value="TPR-like_helical_dom_sf"/>
</dbReference>
<evidence type="ECO:0000313" key="2">
    <source>
        <dbReference type="Proteomes" id="UP000001203"/>
    </source>
</evidence>
<dbReference type="STRING" id="43989.cce_1551"/>
<dbReference type="AlphaFoldDB" id="B1WXR4"/>
<proteinExistence type="predicted"/>
<dbReference type="Proteomes" id="UP000001203">
    <property type="component" value="Chromosome circular"/>
</dbReference>
<dbReference type="KEGG" id="cyt:cce_1551"/>
<dbReference type="OrthoDB" id="9204584at2"/>
<sequence length="710" mass="82999">MSRKEADFSLDEVEEKYRKLVHLNPEKAEYRYFLAKVLWEKGDKQGAFAAYQKTFALPSPPTEAYRDFGKILQKEYNLKRLINFYTEGLELPYTKVLQYLDFLEVKDYEKIGEIFENKKETAKLWTTYLIGIQHHPSAKSLYLKLIKLFLKTVETLNNKFNRHFKLKQTNSDQKTKKLNSHSLQNEEIWNLINSPNLMIKQNTTKTENKKLVKSLIVNCNYTIINLDNITDLQRNELKLLGIETNYLKQNQYSELIKSKQKNSSSHDNKPLVAVEADQRNQFQLSSIINQYFSAICPYTGKDLSSNQSLLVLPQGYNSWIFYRFVSQKNVFYIATGKPDSGFPKSFIYFPKEEIAIILFDQFNEKDIKEAIELFKRSVFKNWNDIKKYLNNSLHKQVIIPISFWHFAHHYWNELTGIYKLYDNDVLEQVDKFLVGTEHYGEIKDIFPEIPENKIDKISSKYLNKEILKNNYFALRVGSNFITEDLANRIYKVSRQQATPQFLSEIESIKKKHFPLLLVTIRLDTRVWISQINGIVNIVKKLAEDFPKIGLVIDGFSLPCGLVGLSWYWAQKCIEKETQASLEIRSLLPAEIPVYDIVGSTLYENVIWNHVIDLYLAQHGSAQHKIGWIANKPGVIHTNKSTFSAPHLLSVTTTAKENSIEPILIPEEHIIALEEIHKPNKNDKRKNLENYDCNWEIMYNELFKLIQKINN</sequence>
<organism evidence="1 2">
    <name type="scientific">Crocosphaera subtropica (strain ATCC 51142 / BH68)</name>
    <name type="common">Cyanothece sp. (strain ATCC 51142)</name>
    <dbReference type="NCBI Taxonomy" id="43989"/>
    <lineage>
        <taxon>Bacteria</taxon>
        <taxon>Bacillati</taxon>
        <taxon>Cyanobacteriota</taxon>
        <taxon>Cyanophyceae</taxon>
        <taxon>Oscillatoriophycideae</taxon>
        <taxon>Chroococcales</taxon>
        <taxon>Aphanothecaceae</taxon>
        <taxon>Crocosphaera</taxon>
        <taxon>Crocosphaera subtropica</taxon>
    </lineage>
</organism>
<name>B1WXR4_CROS5</name>
<dbReference type="HOGENOM" id="CLU_376304_0_0_3"/>
<dbReference type="Gene3D" id="1.25.40.10">
    <property type="entry name" value="Tetratricopeptide repeat domain"/>
    <property type="match status" value="1"/>
</dbReference>
<protein>
    <submittedName>
        <fullName evidence="1">Uncharacterized protein</fullName>
    </submittedName>
</protein>
<keyword evidence="2" id="KW-1185">Reference proteome</keyword>
<accession>B1WXR4</accession>
<gene>
    <name evidence="1" type="ordered locus">cce_1551</name>
</gene>
<evidence type="ECO:0000313" key="1">
    <source>
        <dbReference type="EMBL" id="ACB50901.1"/>
    </source>
</evidence>
<dbReference type="eggNOG" id="COG0457">
    <property type="taxonomic scope" value="Bacteria"/>
</dbReference>
<reference evidence="1 2" key="1">
    <citation type="journal article" date="2008" name="Proc. Natl. Acad. Sci. U.S.A.">
        <title>The genome of Cyanothece 51142, a unicellular diazotrophic cyanobacterium important in the marine nitrogen cycle.</title>
        <authorList>
            <person name="Welsh E.A."/>
            <person name="Liberton M."/>
            <person name="Stoeckel J."/>
            <person name="Loh T."/>
            <person name="Elvitigala T."/>
            <person name="Wang C."/>
            <person name="Wollam A."/>
            <person name="Fulton R.S."/>
            <person name="Clifton S.W."/>
            <person name="Jacobs J.M."/>
            <person name="Aurora R."/>
            <person name="Ghosh B.K."/>
            <person name="Sherman L.A."/>
            <person name="Smith R.D."/>
            <person name="Wilson R.K."/>
            <person name="Pakrasi H.B."/>
        </authorList>
    </citation>
    <scope>NUCLEOTIDE SEQUENCE [LARGE SCALE GENOMIC DNA]</scope>
    <source>
        <strain evidence="2">ATCC 51142 / BH68</strain>
    </source>
</reference>
<dbReference type="SUPFAM" id="SSF48452">
    <property type="entry name" value="TPR-like"/>
    <property type="match status" value="1"/>
</dbReference>
<dbReference type="EMBL" id="CP000806">
    <property type="protein sequence ID" value="ACB50901.1"/>
    <property type="molecule type" value="Genomic_DNA"/>
</dbReference>